<reference evidence="2 3" key="1">
    <citation type="submission" date="2023-03" db="EMBL/GenBank/DDBJ databases">
        <title>Novel Species.</title>
        <authorList>
            <person name="Ma S."/>
        </authorList>
    </citation>
    <scope>NUCLEOTIDE SEQUENCE [LARGE SCALE GENOMIC DNA]</scope>
    <source>
        <strain evidence="2 3">B11</strain>
    </source>
</reference>
<organism evidence="2 3">
    <name type="scientific">Thermatribacter velox</name>
    <dbReference type="NCBI Taxonomy" id="3039681"/>
    <lineage>
        <taxon>Bacteria</taxon>
        <taxon>Pseudomonadati</taxon>
        <taxon>Atribacterota</taxon>
        <taxon>Atribacteria</taxon>
        <taxon>Atribacterales</taxon>
        <taxon>Thermatribacteraceae</taxon>
        <taxon>Thermatribacter</taxon>
    </lineage>
</organism>
<keyword evidence="1" id="KW-0812">Transmembrane</keyword>
<evidence type="ECO:0000313" key="3">
    <source>
        <dbReference type="Proteomes" id="UP001461341"/>
    </source>
</evidence>
<feature type="transmembrane region" description="Helical" evidence="1">
    <location>
        <begin position="12"/>
        <end position="30"/>
    </location>
</feature>
<keyword evidence="1" id="KW-1133">Transmembrane helix</keyword>
<proteinExistence type="predicted"/>
<protein>
    <submittedName>
        <fullName evidence="2">Uncharacterized protein</fullName>
    </submittedName>
</protein>
<keyword evidence="1" id="KW-0472">Membrane</keyword>
<evidence type="ECO:0000313" key="2">
    <source>
        <dbReference type="EMBL" id="WZL76153.1"/>
    </source>
</evidence>
<evidence type="ECO:0000256" key="1">
    <source>
        <dbReference type="SAM" id="Phobius"/>
    </source>
</evidence>
<gene>
    <name evidence="2" type="ORF">QBE54_00025</name>
</gene>
<sequence length="247" mass="28882">MRSRLPEKVTLGILLLVISAFLYWLHFLIFRDAHHIFIYLLGDIAFLPVEVLLVGLVVESLLGEREKRNRLEKLNMVVGTFFSLVGRRMLEMLAQKDAAIESVKPFFVVDASWSRKDFQHALLGLQNYSPQLALGPEDLEALRSFLGENREFLVRLLENPVLLENEKFTQLLQAVFHLEEELHFRGDFATLPESDIKHLTGDVERAWGYLLREWLNYLFYLKEKFPYLFSLAVRTNPFKEKWSPVVE</sequence>
<dbReference type="RefSeq" id="WP_369018311.1">
    <property type="nucleotide sequence ID" value="NZ_CP121689.1"/>
</dbReference>
<keyword evidence="3" id="KW-1185">Reference proteome</keyword>
<dbReference type="EMBL" id="CP121689">
    <property type="protein sequence ID" value="WZL76153.1"/>
    <property type="molecule type" value="Genomic_DNA"/>
</dbReference>
<accession>A0ABZ2YCW4</accession>
<dbReference type="Proteomes" id="UP001461341">
    <property type="component" value="Chromosome"/>
</dbReference>
<name>A0ABZ2YCW4_9BACT</name>
<feature type="transmembrane region" description="Helical" evidence="1">
    <location>
        <begin position="36"/>
        <end position="58"/>
    </location>
</feature>